<dbReference type="InterPro" id="IPR036935">
    <property type="entry name" value="Ribosomal_bL9_N_sf"/>
</dbReference>
<proteinExistence type="inferred from homology"/>
<dbReference type="PANTHER" id="PTHR21368">
    <property type="entry name" value="50S RIBOSOMAL PROTEIN L9"/>
    <property type="match status" value="1"/>
</dbReference>
<dbReference type="GO" id="GO:1990904">
    <property type="term" value="C:ribonucleoprotein complex"/>
    <property type="evidence" value="ECO:0007669"/>
    <property type="project" value="UniProtKB-KW"/>
</dbReference>
<evidence type="ECO:0000256" key="3">
    <source>
        <dbReference type="ARBA" id="ARBA00023274"/>
    </source>
</evidence>
<dbReference type="CTD" id="65005"/>
<evidence type="ECO:0000259" key="6">
    <source>
        <dbReference type="Pfam" id="PF01281"/>
    </source>
</evidence>
<name>A0AAJ7BQE0_CEPCN</name>
<accession>A0AAJ7BQE0</accession>
<evidence type="ECO:0000256" key="2">
    <source>
        <dbReference type="ARBA" id="ARBA00022980"/>
    </source>
</evidence>
<protein>
    <recommendedName>
        <fullName evidence="4">Large ribosomal subunit protein bL9m</fullName>
    </recommendedName>
    <alternativeName>
        <fullName evidence="5">39S ribosomal protein L9, mitochondrial</fullName>
    </alternativeName>
</protein>
<organism evidence="7 8">
    <name type="scientific">Cephus cinctus</name>
    <name type="common">Wheat stem sawfly</name>
    <dbReference type="NCBI Taxonomy" id="211228"/>
    <lineage>
        <taxon>Eukaryota</taxon>
        <taxon>Metazoa</taxon>
        <taxon>Ecdysozoa</taxon>
        <taxon>Arthropoda</taxon>
        <taxon>Hexapoda</taxon>
        <taxon>Insecta</taxon>
        <taxon>Pterygota</taxon>
        <taxon>Neoptera</taxon>
        <taxon>Endopterygota</taxon>
        <taxon>Hymenoptera</taxon>
        <taxon>Cephoidea</taxon>
        <taxon>Cephidae</taxon>
        <taxon>Cephus</taxon>
    </lineage>
</organism>
<dbReference type="InterPro" id="IPR020070">
    <property type="entry name" value="Ribosomal_bL9_N"/>
</dbReference>
<dbReference type="InterPro" id="IPR009027">
    <property type="entry name" value="Ribosomal_bL9/RNase_H1_N"/>
</dbReference>
<dbReference type="GO" id="GO:0006412">
    <property type="term" value="P:translation"/>
    <property type="evidence" value="ECO:0007669"/>
    <property type="project" value="InterPro"/>
</dbReference>
<dbReference type="RefSeq" id="XP_015591216.1">
    <property type="nucleotide sequence ID" value="XM_015735730.1"/>
</dbReference>
<comment type="similarity">
    <text evidence="1">Belongs to the bacterial ribosomal protein bL9 family.</text>
</comment>
<evidence type="ECO:0000256" key="4">
    <source>
        <dbReference type="ARBA" id="ARBA00035194"/>
    </source>
</evidence>
<dbReference type="GeneID" id="107265859"/>
<dbReference type="AlphaFoldDB" id="A0AAJ7BQE0"/>
<keyword evidence="2 8" id="KW-0689">Ribosomal protein</keyword>
<reference evidence="8" key="1">
    <citation type="submission" date="2025-08" db="UniProtKB">
        <authorList>
            <consortium name="RefSeq"/>
        </authorList>
    </citation>
    <scope>IDENTIFICATION</scope>
</reference>
<dbReference type="GO" id="GO:0003735">
    <property type="term" value="F:structural constituent of ribosome"/>
    <property type="evidence" value="ECO:0007669"/>
    <property type="project" value="InterPro"/>
</dbReference>
<keyword evidence="3" id="KW-0687">Ribonucleoprotein</keyword>
<gene>
    <name evidence="8" type="primary">LOC107265859</name>
</gene>
<dbReference type="SUPFAM" id="SSF55658">
    <property type="entry name" value="L9 N-domain-like"/>
    <property type="match status" value="1"/>
</dbReference>
<dbReference type="InterPro" id="IPR000244">
    <property type="entry name" value="Ribosomal_bL9"/>
</dbReference>
<dbReference type="Gene3D" id="3.40.5.10">
    <property type="entry name" value="Ribosomal protein L9, N-terminal domain"/>
    <property type="match status" value="1"/>
</dbReference>
<evidence type="ECO:0000313" key="8">
    <source>
        <dbReference type="RefSeq" id="XP_015591216.1"/>
    </source>
</evidence>
<dbReference type="Pfam" id="PF01281">
    <property type="entry name" value="Ribosomal_L9_N"/>
    <property type="match status" value="1"/>
</dbReference>
<dbReference type="GO" id="GO:0005840">
    <property type="term" value="C:ribosome"/>
    <property type="evidence" value="ECO:0007669"/>
    <property type="project" value="UniProtKB-KW"/>
</dbReference>
<evidence type="ECO:0000256" key="1">
    <source>
        <dbReference type="ARBA" id="ARBA00010605"/>
    </source>
</evidence>
<feature type="domain" description="Ribosomal protein L9" evidence="6">
    <location>
        <begin position="76"/>
        <end position="122"/>
    </location>
</feature>
<evidence type="ECO:0000256" key="5">
    <source>
        <dbReference type="ARBA" id="ARBA00035381"/>
    </source>
</evidence>
<dbReference type="Proteomes" id="UP000694920">
    <property type="component" value="Unplaced"/>
</dbReference>
<dbReference type="KEGG" id="ccin:107265859"/>
<sequence length="265" mass="30472">MLNNSKICVTPLRALASPLLTLISGPLAQQTRNTIILKRKYPMPLHKKGQRPAPLKHKQFIYDVVADTETQKQRKIEIILTSYVSGIGNKGQRINMPSNCAYYNYLLPGLAVYASPENIKKYESFEDDTKQYSSKYVERTINLLSTLKLSVLMTLDNPWTIEKFHIRSSFRKANFHVPDECITMPQKKICGPDLSIENKEFYVTVTINNKEQVKVRCAIHHWSADPAKRLPHCEFFKFHDEAIFPEDQAVLDTLPKHRLVESPSI</sequence>
<evidence type="ECO:0000313" key="7">
    <source>
        <dbReference type="Proteomes" id="UP000694920"/>
    </source>
</evidence>
<keyword evidence="7" id="KW-1185">Reference proteome</keyword>